<name>A0ACD5ZGE4_AVESA</name>
<proteinExistence type="predicted"/>
<protein>
    <submittedName>
        <fullName evidence="1">Uncharacterized protein</fullName>
    </submittedName>
</protein>
<reference evidence="1" key="1">
    <citation type="submission" date="2021-05" db="EMBL/GenBank/DDBJ databases">
        <authorList>
            <person name="Scholz U."/>
            <person name="Mascher M."/>
            <person name="Fiebig A."/>
        </authorList>
    </citation>
    <scope>NUCLEOTIDE SEQUENCE [LARGE SCALE GENOMIC DNA]</scope>
</reference>
<evidence type="ECO:0000313" key="1">
    <source>
        <dbReference type="EnsemblPlants" id="AVESA.00010b.r2.7AG1187940.1.CDS"/>
    </source>
</evidence>
<sequence length="146" mass="15398">MVMRGGNVVKTSAVILLVACLASLVQIQQAQAAHCCCLVPLLPAYLACRPFGTVPTCCPYCTGYMSNGYCDYGYTQPPVRGAPETDYSKTVADYCKMGCTASACDKISPSVVGGTDGGKDIKERCISACHDLCTKDNAEILKLHGA</sequence>
<keyword evidence="2" id="KW-1185">Reference proteome</keyword>
<evidence type="ECO:0000313" key="2">
    <source>
        <dbReference type="Proteomes" id="UP001732700"/>
    </source>
</evidence>
<dbReference type="Proteomes" id="UP001732700">
    <property type="component" value="Chromosome 7A"/>
</dbReference>
<reference evidence="1" key="2">
    <citation type="submission" date="2025-09" db="UniProtKB">
        <authorList>
            <consortium name="EnsemblPlants"/>
        </authorList>
    </citation>
    <scope>IDENTIFICATION</scope>
</reference>
<organism evidence="1 2">
    <name type="scientific">Avena sativa</name>
    <name type="common">Oat</name>
    <dbReference type="NCBI Taxonomy" id="4498"/>
    <lineage>
        <taxon>Eukaryota</taxon>
        <taxon>Viridiplantae</taxon>
        <taxon>Streptophyta</taxon>
        <taxon>Embryophyta</taxon>
        <taxon>Tracheophyta</taxon>
        <taxon>Spermatophyta</taxon>
        <taxon>Magnoliopsida</taxon>
        <taxon>Liliopsida</taxon>
        <taxon>Poales</taxon>
        <taxon>Poaceae</taxon>
        <taxon>BOP clade</taxon>
        <taxon>Pooideae</taxon>
        <taxon>Poodae</taxon>
        <taxon>Poeae</taxon>
        <taxon>Poeae Chloroplast Group 1 (Aveneae type)</taxon>
        <taxon>Aveninae</taxon>
        <taxon>Avena</taxon>
    </lineage>
</organism>
<dbReference type="EnsemblPlants" id="AVESA.00010b.r2.7AG1187940.1">
    <property type="protein sequence ID" value="AVESA.00010b.r2.7AG1187940.1.CDS"/>
    <property type="gene ID" value="AVESA.00010b.r2.7AG1187940"/>
</dbReference>
<accession>A0ACD5ZGE4</accession>